<organism evidence="1">
    <name type="scientific">marine sediment metagenome</name>
    <dbReference type="NCBI Taxonomy" id="412755"/>
    <lineage>
        <taxon>unclassified sequences</taxon>
        <taxon>metagenomes</taxon>
        <taxon>ecological metagenomes</taxon>
    </lineage>
</organism>
<evidence type="ECO:0000313" key="1">
    <source>
        <dbReference type="EMBL" id="KKL08963.1"/>
    </source>
</evidence>
<feature type="non-terminal residue" evidence="1">
    <location>
        <position position="21"/>
    </location>
</feature>
<reference evidence="1" key="1">
    <citation type="journal article" date="2015" name="Nature">
        <title>Complex archaea that bridge the gap between prokaryotes and eukaryotes.</title>
        <authorList>
            <person name="Spang A."/>
            <person name="Saw J.H."/>
            <person name="Jorgensen S.L."/>
            <person name="Zaremba-Niedzwiedzka K."/>
            <person name="Martijn J."/>
            <person name="Lind A.E."/>
            <person name="van Eijk R."/>
            <person name="Schleper C."/>
            <person name="Guy L."/>
            <person name="Ettema T.J."/>
        </authorList>
    </citation>
    <scope>NUCLEOTIDE SEQUENCE</scope>
</reference>
<comment type="caution">
    <text evidence="1">The sequence shown here is derived from an EMBL/GenBank/DDBJ whole genome shotgun (WGS) entry which is preliminary data.</text>
</comment>
<dbReference type="EMBL" id="LAZR01042673">
    <property type="protein sequence ID" value="KKL08963.1"/>
    <property type="molecule type" value="Genomic_DNA"/>
</dbReference>
<gene>
    <name evidence="1" type="ORF">LCGC14_2570640</name>
</gene>
<dbReference type="AlphaFoldDB" id="A0A0F9DA94"/>
<protein>
    <submittedName>
        <fullName evidence="1">Uncharacterized protein</fullName>
    </submittedName>
</protein>
<accession>A0A0F9DA94</accession>
<proteinExistence type="predicted"/>
<sequence>MLGRPEGISGLQLLATNVRGT</sequence>
<name>A0A0F9DA94_9ZZZZ</name>